<dbReference type="RefSeq" id="WP_134252348.1">
    <property type="nucleotide sequence ID" value="NZ_CP038009.1"/>
</dbReference>
<evidence type="ECO:0000313" key="2">
    <source>
        <dbReference type="Proteomes" id="UP000294395"/>
    </source>
</evidence>
<accession>A0A4P7B762</accession>
<organism evidence="1 2">
    <name type="scientific">Acinetobacter haemolyticus</name>
    <dbReference type="NCBI Taxonomy" id="29430"/>
    <lineage>
        <taxon>Bacteria</taxon>
        <taxon>Pseudomonadati</taxon>
        <taxon>Pseudomonadota</taxon>
        <taxon>Gammaproteobacteria</taxon>
        <taxon>Moraxellales</taxon>
        <taxon>Moraxellaceae</taxon>
        <taxon>Acinetobacter</taxon>
    </lineage>
</organism>
<dbReference type="EMBL" id="CP038009">
    <property type="protein sequence ID" value="QBQ16270.1"/>
    <property type="molecule type" value="Genomic_DNA"/>
</dbReference>
<name>A0A4P7B762_ACIHA</name>
<gene>
    <name evidence="1" type="ORF">AHTJR_08250</name>
</gene>
<dbReference type="Proteomes" id="UP000294395">
    <property type="component" value="Chromosome"/>
</dbReference>
<reference evidence="1 2" key="1">
    <citation type="submission" date="2019-03" db="EMBL/GenBank/DDBJ databases">
        <title>Complete genome sequence of two outbreak-associated Acinetobacter haemolyticus strains.</title>
        <authorList>
            <person name="Bai L."/>
            <person name="Zhang S.-C."/>
            <person name="Deng Y."/>
            <person name="Song C.-C."/>
            <person name="Kang G.-B."/>
            <person name="Dong Y."/>
            <person name="Wang Y."/>
            <person name="Gao F."/>
            <person name="Huang H."/>
        </authorList>
    </citation>
    <scope>NUCLEOTIDE SEQUENCE [LARGE SCALE GENOMIC DNA]</scope>
    <source>
        <strain evidence="1 2">TJR01</strain>
    </source>
</reference>
<evidence type="ECO:0000313" key="1">
    <source>
        <dbReference type="EMBL" id="QBQ16270.1"/>
    </source>
</evidence>
<proteinExistence type="predicted"/>
<protein>
    <submittedName>
        <fullName evidence="1">Uncharacterized protein</fullName>
    </submittedName>
</protein>
<sequence>MSAIQEFTFFFLPESYPRREARIYFQEDTFFWEIILIETITYSGEIVAGNYAESGNAETIEQAYQDLFNCMCISIDKNINNTDLKIIEIKNHSTSLISLNEQKILISDEAITIS</sequence>
<dbReference type="AlphaFoldDB" id="A0A4P7B762"/>